<keyword evidence="6" id="KW-1185">Reference proteome</keyword>
<dbReference type="Proteomes" id="UP000563094">
    <property type="component" value="Unassembled WGS sequence"/>
</dbReference>
<gene>
    <name evidence="5" type="ORF">FHS90_000148</name>
</gene>
<keyword evidence="2" id="KW-1133">Transmembrane helix</keyword>
<dbReference type="EMBL" id="JACJIQ010000001">
    <property type="protein sequence ID" value="MBA9075451.1"/>
    <property type="molecule type" value="Genomic_DNA"/>
</dbReference>
<sequence>MWQQLKLYRLFWATGLVVTSLLTGVAAYMLLERYTLLEAFYMTVITVSTVGFQEVHPLSPEGRLFTSIYLLLNLAIIAYTVSVITTYLFEGELRTIWKTYMNEREIQRYSGHVIVCGFGRNGQKATRDLLASQEQIVVIETNVDLLAGKHLISNSLHYLTGDATEDELLERAGVRQAKALITTLPKDADNVFVTLTARGLNPSLQIIARASEKTTEQKLIRAGANYVVMPDEIGGSHMASLITQPEVIHFLELLNGTGPNKMHLEEVHLNRLQRDLEGLSIRELDVRNRTGATLIGLNRNGSEFLVSPDADICLQADDVLILLGTSPQISMFQQLFKEEEG</sequence>
<feature type="domain" description="RCK C-terminal" evidence="4">
    <location>
        <begin position="251"/>
        <end position="338"/>
    </location>
</feature>
<dbReference type="InterPro" id="IPR036291">
    <property type="entry name" value="NAD(P)-bd_dom_sf"/>
</dbReference>
<dbReference type="GO" id="GO:0006813">
    <property type="term" value="P:potassium ion transport"/>
    <property type="evidence" value="ECO:0007669"/>
    <property type="project" value="InterPro"/>
</dbReference>
<keyword evidence="5" id="KW-0813">Transport</keyword>
<feature type="transmembrane region" description="Helical" evidence="2">
    <location>
        <begin position="68"/>
        <end position="89"/>
    </location>
</feature>
<keyword evidence="2" id="KW-0472">Membrane</keyword>
<organism evidence="5 6">
    <name type="scientific">Rufibacter quisquiliarum</name>
    <dbReference type="NCBI Taxonomy" id="1549639"/>
    <lineage>
        <taxon>Bacteria</taxon>
        <taxon>Pseudomonadati</taxon>
        <taxon>Bacteroidota</taxon>
        <taxon>Cytophagia</taxon>
        <taxon>Cytophagales</taxon>
        <taxon>Hymenobacteraceae</taxon>
        <taxon>Rufibacter</taxon>
    </lineage>
</organism>
<feature type="domain" description="RCK N-terminal" evidence="3">
    <location>
        <begin position="110"/>
        <end position="229"/>
    </location>
</feature>
<dbReference type="SUPFAM" id="SSF51735">
    <property type="entry name" value="NAD(P)-binding Rossmann-fold domains"/>
    <property type="match status" value="1"/>
</dbReference>
<protein>
    <submittedName>
        <fullName evidence="5">Voltage-gated potassium channel</fullName>
    </submittedName>
</protein>
<dbReference type="InterPro" id="IPR006037">
    <property type="entry name" value="RCK_C"/>
</dbReference>
<evidence type="ECO:0000259" key="4">
    <source>
        <dbReference type="PROSITE" id="PS51202"/>
    </source>
</evidence>
<dbReference type="SUPFAM" id="SSF81324">
    <property type="entry name" value="Voltage-gated potassium channels"/>
    <property type="match status" value="1"/>
</dbReference>
<comment type="subcellular location">
    <subcellularLocation>
        <location evidence="1">Cell membrane</location>
        <topology evidence="1">Multi-pass membrane protein</topology>
    </subcellularLocation>
</comment>
<dbReference type="GO" id="GO:0005886">
    <property type="term" value="C:plasma membrane"/>
    <property type="evidence" value="ECO:0007669"/>
    <property type="project" value="UniProtKB-SubCell"/>
</dbReference>
<dbReference type="Pfam" id="PF07885">
    <property type="entry name" value="Ion_trans_2"/>
    <property type="match status" value="1"/>
</dbReference>
<keyword evidence="5" id="KW-0406">Ion transport</keyword>
<feature type="transmembrane region" description="Helical" evidence="2">
    <location>
        <begin position="7"/>
        <end position="31"/>
    </location>
</feature>
<evidence type="ECO:0000256" key="2">
    <source>
        <dbReference type="SAM" id="Phobius"/>
    </source>
</evidence>
<dbReference type="PANTHER" id="PTHR43833">
    <property type="entry name" value="POTASSIUM CHANNEL PROTEIN 2-RELATED-RELATED"/>
    <property type="match status" value="1"/>
</dbReference>
<comment type="caution">
    <text evidence="5">The sequence shown here is derived from an EMBL/GenBank/DDBJ whole genome shotgun (WGS) entry which is preliminary data.</text>
</comment>
<dbReference type="PANTHER" id="PTHR43833:SF9">
    <property type="entry name" value="POTASSIUM CHANNEL PROTEIN YUGO-RELATED"/>
    <property type="match status" value="1"/>
</dbReference>
<dbReference type="AlphaFoldDB" id="A0A839GNN2"/>
<evidence type="ECO:0000256" key="1">
    <source>
        <dbReference type="ARBA" id="ARBA00004651"/>
    </source>
</evidence>
<dbReference type="InterPro" id="IPR050721">
    <property type="entry name" value="Trk_Ktr_HKT_K-transport"/>
</dbReference>
<dbReference type="Pfam" id="PF02080">
    <property type="entry name" value="TrkA_C"/>
    <property type="match status" value="1"/>
</dbReference>
<dbReference type="Gene3D" id="3.30.70.1450">
    <property type="entry name" value="Regulator of K+ conductance, C-terminal domain"/>
    <property type="match status" value="1"/>
</dbReference>
<keyword evidence="2" id="KW-0812">Transmembrane</keyword>
<evidence type="ECO:0000259" key="3">
    <source>
        <dbReference type="PROSITE" id="PS51201"/>
    </source>
</evidence>
<dbReference type="InterPro" id="IPR036721">
    <property type="entry name" value="RCK_C_sf"/>
</dbReference>
<accession>A0A839GNN2</accession>
<dbReference type="PROSITE" id="PS51202">
    <property type="entry name" value="RCK_C"/>
    <property type="match status" value="1"/>
</dbReference>
<dbReference type="InterPro" id="IPR013099">
    <property type="entry name" value="K_chnl_dom"/>
</dbReference>
<dbReference type="Gene3D" id="3.40.50.720">
    <property type="entry name" value="NAD(P)-binding Rossmann-like Domain"/>
    <property type="match status" value="1"/>
</dbReference>
<dbReference type="InterPro" id="IPR003148">
    <property type="entry name" value="RCK_N"/>
</dbReference>
<keyword evidence="5" id="KW-0407">Ion channel</keyword>
<reference evidence="5 6" key="1">
    <citation type="submission" date="2020-08" db="EMBL/GenBank/DDBJ databases">
        <title>Genomic Encyclopedia of Type Strains, Phase IV (KMG-IV): sequencing the most valuable type-strain genomes for metagenomic binning, comparative biology and taxonomic classification.</title>
        <authorList>
            <person name="Goeker M."/>
        </authorList>
    </citation>
    <scope>NUCLEOTIDE SEQUENCE [LARGE SCALE GENOMIC DNA]</scope>
    <source>
        <strain evidence="5 6">DSM 29854</strain>
    </source>
</reference>
<dbReference type="RefSeq" id="WP_182511200.1">
    <property type="nucleotide sequence ID" value="NZ_JACJIQ010000001.1"/>
</dbReference>
<name>A0A839GNN2_9BACT</name>
<proteinExistence type="predicted"/>
<evidence type="ECO:0000313" key="6">
    <source>
        <dbReference type="Proteomes" id="UP000563094"/>
    </source>
</evidence>
<dbReference type="Pfam" id="PF02254">
    <property type="entry name" value="TrkA_N"/>
    <property type="match status" value="1"/>
</dbReference>
<dbReference type="PROSITE" id="PS51201">
    <property type="entry name" value="RCK_N"/>
    <property type="match status" value="1"/>
</dbReference>
<dbReference type="Gene3D" id="1.10.287.70">
    <property type="match status" value="1"/>
</dbReference>
<evidence type="ECO:0000313" key="5">
    <source>
        <dbReference type="EMBL" id="MBA9075451.1"/>
    </source>
</evidence>
<dbReference type="SUPFAM" id="SSF116726">
    <property type="entry name" value="TrkA C-terminal domain-like"/>
    <property type="match status" value="1"/>
</dbReference>
<dbReference type="GO" id="GO:0008324">
    <property type="term" value="F:monoatomic cation transmembrane transporter activity"/>
    <property type="evidence" value="ECO:0007669"/>
    <property type="project" value="InterPro"/>
</dbReference>